<reference evidence="2" key="1">
    <citation type="submission" date="2019-12" db="EMBL/GenBank/DDBJ databases">
        <title>Genome sequencing and annotation of Brassica cretica.</title>
        <authorList>
            <person name="Studholme D.J."/>
            <person name="Sarris P."/>
        </authorList>
    </citation>
    <scope>NUCLEOTIDE SEQUENCE</scope>
    <source>
        <strain evidence="2">PFS-109/04</strain>
        <tissue evidence="2">Leaf</tissue>
    </source>
</reference>
<dbReference type="PANTHER" id="PTHR24414:SF151">
    <property type="entry name" value="F-BOX DOMAIN-CONTAINING PROTEIN"/>
    <property type="match status" value="1"/>
</dbReference>
<dbReference type="SMART" id="SM00256">
    <property type="entry name" value="FBOX"/>
    <property type="match status" value="1"/>
</dbReference>
<sequence length="204" mass="22915">MFSKIKAEDEKSSESPSSLILSLPEDVIIDILARLSRFDYPKLSLVSKYFQSLVASPELYARRSLLACTEDFVYVVLDDINTSYSYFYDWYILCQKANGSHCLVRAPSTIPSMYYNASFVAVGSRIYVFGGIDQTNMTTNAFCMDCTSHTVETLPSIPVPLVCKFDGFIHGKIYVIGHCYHDNTYKECDGSVRYKNTNVGACAD</sequence>
<dbReference type="CDD" id="cd22152">
    <property type="entry name" value="F-box_AtAFR-like"/>
    <property type="match status" value="1"/>
</dbReference>
<dbReference type="SUPFAM" id="SSF81383">
    <property type="entry name" value="F-box domain"/>
    <property type="match status" value="1"/>
</dbReference>
<evidence type="ECO:0000313" key="2">
    <source>
        <dbReference type="EMBL" id="KAF3558888.1"/>
    </source>
</evidence>
<dbReference type="Gene3D" id="2.120.10.80">
    <property type="entry name" value="Kelch-type beta propeller"/>
    <property type="match status" value="1"/>
</dbReference>
<dbReference type="InterPro" id="IPR057499">
    <property type="entry name" value="Kelch_FKB95"/>
</dbReference>
<dbReference type="Pfam" id="PF00646">
    <property type="entry name" value="F-box"/>
    <property type="match status" value="1"/>
</dbReference>
<dbReference type="AlphaFoldDB" id="A0A8S9R4R5"/>
<gene>
    <name evidence="2" type="ORF">F2Q69_00011859</name>
</gene>
<dbReference type="PROSITE" id="PS50181">
    <property type="entry name" value="FBOX"/>
    <property type="match status" value="1"/>
</dbReference>
<dbReference type="InterPro" id="IPR001810">
    <property type="entry name" value="F-box_dom"/>
</dbReference>
<dbReference type="InterPro" id="IPR015915">
    <property type="entry name" value="Kelch-typ_b-propeller"/>
</dbReference>
<name>A0A8S9R4R5_BRACR</name>
<comment type="caution">
    <text evidence="2">The sequence shown here is derived from an EMBL/GenBank/DDBJ whole genome shotgun (WGS) entry which is preliminary data.</text>
</comment>
<feature type="domain" description="F-box" evidence="1">
    <location>
        <begin position="17"/>
        <end position="63"/>
    </location>
</feature>
<dbReference type="EMBL" id="QGKX02000996">
    <property type="protein sequence ID" value="KAF3558888.1"/>
    <property type="molecule type" value="Genomic_DNA"/>
</dbReference>
<dbReference type="InterPro" id="IPR036047">
    <property type="entry name" value="F-box-like_dom_sf"/>
</dbReference>
<evidence type="ECO:0000313" key="3">
    <source>
        <dbReference type="Proteomes" id="UP000712600"/>
    </source>
</evidence>
<organism evidence="2 3">
    <name type="scientific">Brassica cretica</name>
    <name type="common">Mustard</name>
    <dbReference type="NCBI Taxonomy" id="69181"/>
    <lineage>
        <taxon>Eukaryota</taxon>
        <taxon>Viridiplantae</taxon>
        <taxon>Streptophyta</taxon>
        <taxon>Embryophyta</taxon>
        <taxon>Tracheophyta</taxon>
        <taxon>Spermatophyta</taxon>
        <taxon>Magnoliopsida</taxon>
        <taxon>eudicotyledons</taxon>
        <taxon>Gunneridae</taxon>
        <taxon>Pentapetalae</taxon>
        <taxon>rosids</taxon>
        <taxon>malvids</taxon>
        <taxon>Brassicales</taxon>
        <taxon>Brassicaceae</taxon>
        <taxon>Brassiceae</taxon>
        <taxon>Brassica</taxon>
    </lineage>
</organism>
<dbReference type="Proteomes" id="UP000712600">
    <property type="component" value="Unassembled WGS sequence"/>
</dbReference>
<dbReference type="InterPro" id="IPR050354">
    <property type="entry name" value="F-box/kelch-repeat_ARATH"/>
</dbReference>
<proteinExistence type="predicted"/>
<accession>A0A8S9R4R5</accession>
<evidence type="ECO:0000259" key="1">
    <source>
        <dbReference type="PROSITE" id="PS50181"/>
    </source>
</evidence>
<dbReference type="Pfam" id="PF25210">
    <property type="entry name" value="Kelch_FKB95"/>
    <property type="match status" value="1"/>
</dbReference>
<dbReference type="PANTHER" id="PTHR24414">
    <property type="entry name" value="F-BOX/KELCH-REPEAT PROTEIN SKIP4"/>
    <property type="match status" value="1"/>
</dbReference>
<protein>
    <recommendedName>
        <fullName evidence="1">F-box domain-containing protein</fullName>
    </recommendedName>
</protein>
<dbReference type="SUPFAM" id="SSF117281">
    <property type="entry name" value="Kelch motif"/>
    <property type="match status" value="1"/>
</dbReference>